<protein>
    <submittedName>
        <fullName evidence="1">Uncharacterized protein</fullName>
    </submittedName>
</protein>
<dbReference type="AlphaFoldDB" id="A0A2R3Z6V0"/>
<name>A0A2R3Z6V0_9FLAO</name>
<sequence length="379" mass="44186">MSSKTSAIKVEKAARLMNAFSERTGINGKNDPSRRYLWTDAFAVQNFLALFHFTEEGIYRDRAFKLIHLVHQYLGKYHPQDERNGWISEFEEEKAKYHPTAGGLRIGKKLPERKENEDFDERLEWERDGQYFHYLTRWLNALLQAGNEEPHKDFSRWALELLEASSKFITPKGSGMYWKMSTDLSRPLVKSMGAHDPLEGLVCTLAILERFPDHLPEFDYMLTEFEKMCEGQNWKTYDSLGIGGLLLNALRLKFFKEHLPVNISAEKLMQESLESLNYYQRKSVDTKAHQRLAFRECGMSLGIQVMKGIYEKYNFPDISHAQMKNYTMLAEEIEDFWLDPKNHESFTWKDHLDINQVSHAASLLGNLEPEVFLALPKKA</sequence>
<organism evidence="1 2">
    <name type="scientific">Christiangramia fulva</name>
    <dbReference type="NCBI Taxonomy" id="2126553"/>
    <lineage>
        <taxon>Bacteria</taxon>
        <taxon>Pseudomonadati</taxon>
        <taxon>Bacteroidota</taxon>
        <taxon>Flavobacteriia</taxon>
        <taxon>Flavobacteriales</taxon>
        <taxon>Flavobacteriaceae</taxon>
        <taxon>Christiangramia</taxon>
    </lineage>
</organism>
<dbReference type="RefSeq" id="WP_107012707.1">
    <property type="nucleotide sequence ID" value="NZ_CP028136.1"/>
</dbReference>
<dbReference type="KEGG" id="grs:C7S20_12085"/>
<accession>A0A2R3Z6V0</accession>
<proteinExistence type="predicted"/>
<dbReference type="OrthoDB" id="1416286at2"/>
<evidence type="ECO:0000313" key="1">
    <source>
        <dbReference type="EMBL" id="AVR45932.1"/>
    </source>
</evidence>
<dbReference type="Proteomes" id="UP000241507">
    <property type="component" value="Chromosome"/>
</dbReference>
<dbReference type="EMBL" id="CP028136">
    <property type="protein sequence ID" value="AVR45932.1"/>
    <property type="molecule type" value="Genomic_DNA"/>
</dbReference>
<keyword evidence="2" id="KW-1185">Reference proteome</keyword>
<evidence type="ECO:0000313" key="2">
    <source>
        <dbReference type="Proteomes" id="UP000241507"/>
    </source>
</evidence>
<reference evidence="2" key="1">
    <citation type="submission" date="2018-03" db="EMBL/GenBank/DDBJ databases">
        <title>Gramella fulva sp. nov., isolated from a dry surface of tidal flat.</title>
        <authorList>
            <person name="Hwang S.H."/>
            <person name="Hwang W.M."/>
            <person name="Kang K."/>
            <person name="Ahn T.-Y."/>
        </authorList>
    </citation>
    <scope>NUCLEOTIDE SEQUENCE [LARGE SCALE GENOMIC DNA]</scope>
    <source>
        <strain evidence="2">SH35</strain>
    </source>
</reference>
<gene>
    <name evidence="1" type="ORF">C7S20_12085</name>
</gene>